<name>A0A9P4PUN2_9PLEO</name>
<dbReference type="OrthoDB" id="10453989at2759"/>
<gene>
    <name evidence="1" type="ORF">P171DRAFT_145776</name>
</gene>
<dbReference type="AlphaFoldDB" id="A0A9P4PUN2"/>
<reference evidence="1" key="1">
    <citation type="journal article" date="2020" name="Stud. Mycol.">
        <title>101 Dothideomycetes genomes: a test case for predicting lifestyles and emergence of pathogens.</title>
        <authorList>
            <person name="Haridas S."/>
            <person name="Albert R."/>
            <person name="Binder M."/>
            <person name="Bloem J."/>
            <person name="Labutti K."/>
            <person name="Salamov A."/>
            <person name="Andreopoulos B."/>
            <person name="Baker S."/>
            <person name="Barry K."/>
            <person name="Bills G."/>
            <person name="Bluhm B."/>
            <person name="Cannon C."/>
            <person name="Castanera R."/>
            <person name="Culley D."/>
            <person name="Daum C."/>
            <person name="Ezra D."/>
            <person name="Gonzalez J."/>
            <person name="Henrissat B."/>
            <person name="Kuo A."/>
            <person name="Liang C."/>
            <person name="Lipzen A."/>
            <person name="Lutzoni F."/>
            <person name="Magnuson J."/>
            <person name="Mondo S."/>
            <person name="Nolan M."/>
            <person name="Ohm R."/>
            <person name="Pangilinan J."/>
            <person name="Park H.-J."/>
            <person name="Ramirez L."/>
            <person name="Alfaro M."/>
            <person name="Sun H."/>
            <person name="Tritt A."/>
            <person name="Yoshinaga Y."/>
            <person name="Zwiers L.-H."/>
            <person name="Turgeon B."/>
            <person name="Goodwin S."/>
            <person name="Spatafora J."/>
            <person name="Crous P."/>
            <person name="Grigoriev I."/>
        </authorList>
    </citation>
    <scope>NUCLEOTIDE SEQUENCE</scope>
    <source>
        <strain evidence="1">CBS 690.94</strain>
    </source>
</reference>
<comment type="caution">
    <text evidence="1">The sequence shown here is derived from an EMBL/GenBank/DDBJ whole genome shotgun (WGS) entry which is preliminary data.</text>
</comment>
<sequence>MMSTPRCLWIFFLRDRWHQIVLHRRSGRMLVGVIVDALGYAGVWTSWSTPRIRCVSSIMNRILLYDDTTCTMFSDARRDGEVEEVAFRLVHRRLGRAIERIPAPLFLAVVTTSRYLTFCHVKPACTQMQIMPKMRLEDRN</sequence>
<evidence type="ECO:0000313" key="2">
    <source>
        <dbReference type="Proteomes" id="UP000799764"/>
    </source>
</evidence>
<evidence type="ECO:0000313" key="1">
    <source>
        <dbReference type="EMBL" id="KAF2450751.1"/>
    </source>
</evidence>
<dbReference type="Proteomes" id="UP000799764">
    <property type="component" value="Unassembled WGS sequence"/>
</dbReference>
<organism evidence="1 2">
    <name type="scientific">Karstenula rhodostoma CBS 690.94</name>
    <dbReference type="NCBI Taxonomy" id="1392251"/>
    <lineage>
        <taxon>Eukaryota</taxon>
        <taxon>Fungi</taxon>
        <taxon>Dikarya</taxon>
        <taxon>Ascomycota</taxon>
        <taxon>Pezizomycotina</taxon>
        <taxon>Dothideomycetes</taxon>
        <taxon>Pleosporomycetidae</taxon>
        <taxon>Pleosporales</taxon>
        <taxon>Massarineae</taxon>
        <taxon>Didymosphaeriaceae</taxon>
        <taxon>Karstenula</taxon>
    </lineage>
</organism>
<accession>A0A9P4PUN2</accession>
<proteinExistence type="predicted"/>
<protein>
    <submittedName>
        <fullName evidence="1">Uncharacterized protein</fullName>
    </submittedName>
</protein>
<keyword evidence="2" id="KW-1185">Reference proteome</keyword>
<dbReference type="EMBL" id="MU001493">
    <property type="protein sequence ID" value="KAF2450751.1"/>
    <property type="molecule type" value="Genomic_DNA"/>
</dbReference>